<keyword evidence="4" id="KW-0547">Nucleotide-binding</keyword>
<dbReference type="GO" id="GO:0042742">
    <property type="term" value="P:defense response to bacterium"/>
    <property type="evidence" value="ECO:0007669"/>
    <property type="project" value="UniProtKB-ARBA"/>
</dbReference>
<dbReference type="SUPFAM" id="SSF52058">
    <property type="entry name" value="L domain-like"/>
    <property type="match status" value="1"/>
</dbReference>
<dbReference type="SUPFAM" id="SSF52540">
    <property type="entry name" value="P-loop containing nucleoside triphosphate hydrolases"/>
    <property type="match status" value="1"/>
</dbReference>
<evidence type="ECO:0000256" key="6">
    <source>
        <dbReference type="ARBA" id="ARBA00023054"/>
    </source>
</evidence>
<protein>
    <submittedName>
        <fullName evidence="11">Disease resistance protein RPM1</fullName>
    </submittedName>
</protein>
<dbReference type="InterPro" id="IPR032675">
    <property type="entry name" value="LRR_dom_sf"/>
</dbReference>
<dbReference type="Gene3D" id="1.20.5.4130">
    <property type="match status" value="1"/>
</dbReference>
<evidence type="ECO:0000256" key="5">
    <source>
        <dbReference type="ARBA" id="ARBA00022821"/>
    </source>
</evidence>
<dbReference type="InterPro" id="IPR044974">
    <property type="entry name" value="Disease_R_plants"/>
</dbReference>
<dbReference type="InterPro" id="IPR058922">
    <property type="entry name" value="WHD_DRP"/>
</dbReference>
<dbReference type="Pfam" id="PF23598">
    <property type="entry name" value="LRR_14"/>
    <property type="match status" value="1"/>
</dbReference>
<dbReference type="PANTHER" id="PTHR23155">
    <property type="entry name" value="DISEASE RESISTANCE PROTEIN RP"/>
    <property type="match status" value="1"/>
</dbReference>
<evidence type="ECO:0000313" key="11">
    <source>
        <dbReference type="EnsemblPlants" id="EMT01323"/>
    </source>
</evidence>
<feature type="domain" description="Disease resistance R13L4/SHOC-2-like LRR" evidence="10">
    <location>
        <begin position="560"/>
        <end position="864"/>
    </location>
</feature>
<proteinExistence type="inferred from homology"/>
<sequence>MAEAVVYVVLGKIAASLGRDALNAIGSRLGKGASDLLEAENNMRQIETEFTVMKAFLMQVTMRSSCNLAFDAWLDEVKKVAHDADDVIDGYEYLLGQSNTEGSSSLTKLWRRSKHAGGWRSITEQLKQIEVRLSKLTSMRDRYGITISAEGEVNHTSQNRQLEHALDSTCLNIEDEVVGFEEETSWLVQQLIHGREERTIISVCGMGGLGKTTLVRQVYKKDEIKQNFNCSAWISVSQSYNIQHLLREILRQLQEEEKDIPCQVDTTDVASLVQTLANFLQDKRYLIVLDDVWSRDAWVLLDHALSISNKGSRIILTTRNEDVASLADDEHGIQLKMLGKEEAWDLFCQKAFPRIEGKTCPQSLICWAEKIVDKCEGLPLAIVAIGSLLSHKKLYENDWKSFYHQLDWQIGNNAELSSVRNALDLSINHLPGNLKNCFLYCGIFPEDYEIRRDELIRLWIAEGFVEQRGPHITLEEVGNEYLNEIAQRSLLQVVQRDADGIAQTFQMHDLVRDIVISKCTVEKFSLLLDSSRDTMRSREARRVSVLKADSIEDTLDGGEKIRSFILFDRRVSSSWVETATGNFRLLRVLSLRFTEITKLPDVVTTLFNLRYLDLSHTNLEVVPKALCKLRKLQSLDLIVTRVVELPPEIKKLTELRFLLTVVIHEYDGRIFDCFQAAKVHPGICLLKDMQELRYVEANKDLVVNLCNLTLLRTLGIMKAKCEHIKQLWTSITRLVHLSKLDIISYAKEEVLNLENLDPLPNLENFYLKGKLEGGVIPTIFSGFRKLSDLRMGWSRLQADPIPSFAHLSHLVELHLYRVYEGQIMTFRTGWFPKLEKLYLADMEQLSCIEVEAQTMPILNYMQLIGLRRIPMQYNENKEELLSLADSIEMKKLFCACVICWCMFTKTSLAVLEVREQVYSTSALAGVIYSRTHRHVTLLEQNQVVEEHFHLGRPEHGANGHMLHAQVLKQHVVIGQTCK</sequence>
<dbReference type="GO" id="GO:0043531">
    <property type="term" value="F:ADP binding"/>
    <property type="evidence" value="ECO:0007669"/>
    <property type="project" value="InterPro"/>
</dbReference>
<dbReference type="InterPro" id="IPR041118">
    <property type="entry name" value="Rx_N"/>
</dbReference>
<evidence type="ECO:0000256" key="2">
    <source>
        <dbReference type="ARBA" id="ARBA00022614"/>
    </source>
</evidence>
<dbReference type="InterPro" id="IPR055414">
    <property type="entry name" value="LRR_R13L4/SHOC2-like"/>
</dbReference>
<evidence type="ECO:0000259" key="9">
    <source>
        <dbReference type="Pfam" id="PF23559"/>
    </source>
</evidence>
<accession>R7VZH7</accession>
<name>R7VZH7_AEGTA</name>
<dbReference type="Pfam" id="PF18052">
    <property type="entry name" value="Rx_N"/>
    <property type="match status" value="1"/>
</dbReference>
<dbReference type="Gene3D" id="1.10.8.430">
    <property type="entry name" value="Helical domain of apoptotic protease-activating factors"/>
    <property type="match status" value="1"/>
</dbReference>
<evidence type="ECO:0000256" key="3">
    <source>
        <dbReference type="ARBA" id="ARBA00022737"/>
    </source>
</evidence>
<dbReference type="InterPro" id="IPR027417">
    <property type="entry name" value="P-loop_NTPase"/>
</dbReference>
<dbReference type="Pfam" id="PF00931">
    <property type="entry name" value="NB-ARC"/>
    <property type="match status" value="1"/>
</dbReference>
<feature type="domain" description="Disease resistance N-terminal" evidence="8">
    <location>
        <begin position="21"/>
        <end position="105"/>
    </location>
</feature>
<keyword evidence="2" id="KW-0433">Leucine-rich repeat</keyword>
<evidence type="ECO:0000259" key="8">
    <source>
        <dbReference type="Pfam" id="PF18052"/>
    </source>
</evidence>
<evidence type="ECO:0000259" key="10">
    <source>
        <dbReference type="Pfam" id="PF23598"/>
    </source>
</evidence>
<keyword evidence="3" id="KW-0677">Repeat</keyword>
<dbReference type="InterPro" id="IPR042197">
    <property type="entry name" value="Apaf_helical"/>
</dbReference>
<dbReference type="Gene3D" id="3.40.50.300">
    <property type="entry name" value="P-loop containing nucleotide triphosphate hydrolases"/>
    <property type="match status" value="1"/>
</dbReference>
<dbReference type="PANTHER" id="PTHR23155:SF1232">
    <property type="entry name" value="OS09G0270700 PROTEIN"/>
    <property type="match status" value="1"/>
</dbReference>
<dbReference type="EnsemblPlants" id="EMT01323">
    <property type="protein sequence ID" value="EMT01323"/>
    <property type="gene ID" value="F775_00591"/>
</dbReference>
<feature type="domain" description="Disease resistance protein winged helix" evidence="9">
    <location>
        <begin position="443"/>
        <end position="515"/>
    </location>
</feature>
<reference evidence="11" key="1">
    <citation type="submission" date="2015-06" db="UniProtKB">
        <authorList>
            <consortium name="EnsemblPlants"/>
        </authorList>
    </citation>
    <scope>IDENTIFICATION</scope>
</reference>
<feature type="domain" description="NB-ARC" evidence="7">
    <location>
        <begin position="186"/>
        <end position="354"/>
    </location>
</feature>
<keyword evidence="5" id="KW-0611">Plant defense</keyword>
<evidence type="ECO:0000256" key="1">
    <source>
        <dbReference type="ARBA" id="ARBA00008894"/>
    </source>
</evidence>
<evidence type="ECO:0000259" key="7">
    <source>
        <dbReference type="Pfam" id="PF00931"/>
    </source>
</evidence>
<dbReference type="GO" id="GO:0002758">
    <property type="term" value="P:innate immune response-activating signaling pathway"/>
    <property type="evidence" value="ECO:0007669"/>
    <property type="project" value="UniProtKB-ARBA"/>
</dbReference>
<dbReference type="Pfam" id="PF23559">
    <property type="entry name" value="WHD_DRP"/>
    <property type="match status" value="1"/>
</dbReference>
<dbReference type="AlphaFoldDB" id="R7VZH7"/>
<dbReference type="PRINTS" id="PR00364">
    <property type="entry name" value="DISEASERSIST"/>
</dbReference>
<keyword evidence="6" id="KW-0175">Coiled coil</keyword>
<dbReference type="Gene3D" id="3.80.10.10">
    <property type="entry name" value="Ribonuclease Inhibitor"/>
    <property type="match status" value="2"/>
</dbReference>
<dbReference type="GO" id="GO:0009626">
    <property type="term" value="P:plant-type hypersensitive response"/>
    <property type="evidence" value="ECO:0007669"/>
    <property type="project" value="UniProtKB-ARBA"/>
</dbReference>
<comment type="similarity">
    <text evidence="1">Belongs to the disease resistance NB-LRR family.</text>
</comment>
<dbReference type="ExpressionAtlas" id="R7VZH7">
    <property type="expression patterns" value="baseline"/>
</dbReference>
<dbReference type="FunFam" id="1.10.10.10:FF:000322">
    <property type="entry name" value="Probable disease resistance protein At1g63360"/>
    <property type="match status" value="1"/>
</dbReference>
<organism evidence="11">
    <name type="scientific">Aegilops tauschii</name>
    <name type="common">Tausch's goatgrass</name>
    <name type="synonym">Aegilops squarrosa</name>
    <dbReference type="NCBI Taxonomy" id="37682"/>
    <lineage>
        <taxon>Eukaryota</taxon>
        <taxon>Viridiplantae</taxon>
        <taxon>Streptophyta</taxon>
        <taxon>Embryophyta</taxon>
        <taxon>Tracheophyta</taxon>
        <taxon>Spermatophyta</taxon>
        <taxon>Magnoliopsida</taxon>
        <taxon>Liliopsida</taxon>
        <taxon>Poales</taxon>
        <taxon>Poaceae</taxon>
        <taxon>BOP clade</taxon>
        <taxon>Pooideae</taxon>
        <taxon>Triticodae</taxon>
        <taxon>Triticeae</taxon>
        <taxon>Triticinae</taxon>
        <taxon>Aegilops</taxon>
    </lineage>
</organism>
<dbReference type="Gene3D" id="1.10.10.10">
    <property type="entry name" value="Winged helix-like DNA-binding domain superfamily/Winged helix DNA-binding domain"/>
    <property type="match status" value="1"/>
</dbReference>
<dbReference type="InterPro" id="IPR036388">
    <property type="entry name" value="WH-like_DNA-bd_sf"/>
</dbReference>
<dbReference type="InterPro" id="IPR002182">
    <property type="entry name" value="NB-ARC"/>
</dbReference>
<evidence type="ECO:0000256" key="4">
    <source>
        <dbReference type="ARBA" id="ARBA00022741"/>
    </source>
</evidence>
<dbReference type="FunFam" id="3.40.50.300:FF:001091">
    <property type="entry name" value="Probable disease resistance protein At1g61300"/>
    <property type="match status" value="1"/>
</dbReference>